<reference evidence="2 3" key="1">
    <citation type="submission" date="2019-08" db="EMBL/GenBank/DDBJ databases">
        <title>Genomes of Antarctic Bizionia species.</title>
        <authorList>
            <person name="Bowman J.P."/>
        </authorList>
    </citation>
    <scope>NUCLEOTIDE SEQUENCE [LARGE SCALE GENOMIC DNA]</scope>
    <source>
        <strain evidence="2 3">IC164</strain>
    </source>
</reference>
<protein>
    <recommendedName>
        <fullName evidence="4">Lipoprotein</fullName>
    </recommendedName>
</protein>
<proteinExistence type="predicted"/>
<keyword evidence="3" id="KW-1185">Reference proteome</keyword>
<dbReference type="RefSeq" id="WP_148380861.1">
    <property type="nucleotide sequence ID" value="NZ_VSKN01000007.1"/>
</dbReference>
<sequence>MKTQRIKISKLKLVALPLLALLLLLSPCSVKGALQNALEVDVSKSLHKSKSAAPQLNICNIWEHQAQTETKQATKKDIKKTLSTSFSHRLFNTNTKRKASFWVEHPVGLNVQPPLYILYKRLKIYDLDAFTFV</sequence>
<evidence type="ECO:0000256" key="1">
    <source>
        <dbReference type="SAM" id="SignalP"/>
    </source>
</evidence>
<gene>
    <name evidence="2" type="ORF">ES677_06955</name>
</gene>
<comment type="caution">
    <text evidence="2">The sequence shown here is derived from an EMBL/GenBank/DDBJ whole genome shotgun (WGS) entry which is preliminary data.</text>
</comment>
<dbReference type="Proteomes" id="UP000323621">
    <property type="component" value="Unassembled WGS sequence"/>
</dbReference>
<evidence type="ECO:0000313" key="2">
    <source>
        <dbReference type="EMBL" id="TYC13464.1"/>
    </source>
</evidence>
<evidence type="ECO:0000313" key="3">
    <source>
        <dbReference type="Proteomes" id="UP000323621"/>
    </source>
</evidence>
<evidence type="ECO:0008006" key="4">
    <source>
        <dbReference type="Google" id="ProtNLM"/>
    </source>
</evidence>
<accession>A0ABY3MAZ0</accession>
<keyword evidence="1" id="KW-0732">Signal</keyword>
<name>A0ABY3MAZ0_9FLAO</name>
<feature type="chain" id="PRO_5045857281" description="Lipoprotein" evidence="1">
    <location>
        <begin position="33"/>
        <end position="133"/>
    </location>
</feature>
<organism evidence="2 3">
    <name type="scientific">Bizionia gelidisalsuginis</name>
    <dbReference type="NCBI Taxonomy" id="291188"/>
    <lineage>
        <taxon>Bacteria</taxon>
        <taxon>Pseudomonadati</taxon>
        <taxon>Bacteroidota</taxon>
        <taxon>Flavobacteriia</taxon>
        <taxon>Flavobacteriales</taxon>
        <taxon>Flavobacteriaceae</taxon>
        <taxon>Bizionia</taxon>
    </lineage>
</organism>
<dbReference type="EMBL" id="VSKN01000007">
    <property type="protein sequence ID" value="TYC13464.1"/>
    <property type="molecule type" value="Genomic_DNA"/>
</dbReference>
<feature type="signal peptide" evidence="1">
    <location>
        <begin position="1"/>
        <end position="32"/>
    </location>
</feature>